<feature type="compositionally biased region" description="Basic and acidic residues" evidence="6">
    <location>
        <begin position="22"/>
        <end position="36"/>
    </location>
</feature>
<dbReference type="Proteomes" id="UP000050525">
    <property type="component" value="Unassembled WGS sequence"/>
</dbReference>
<gene>
    <name evidence="7" type="ORF">Y1Q_0013002</name>
</gene>
<evidence type="ECO:0000313" key="8">
    <source>
        <dbReference type="Proteomes" id="UP000050525"/>
    </source>
</evidence>
<feature type="region of interest" description="Disordered" evidence="6">
    <location>
        <begin position="1"/>
        <end position="40"/>
    </location>
</feature>
<keyword evidence="2" id="KW-1017">Isopeptide bond</keyword>
<keyword evidence="3" id="KW-0832">Ubl conjugation</keyword>
<dbReference type="GO" id="GO:1990918">
    <property type="term" value="P:double-strand break repair involved in meiotic recombination"/>
    <property type="evidence" value="ECO:0007669"/>
    <property type="project" value="TreeGrafter"/>
</dbReference>
<dbReference type="GO" id="GO:0007129">
    <property type="term" value="P:homologous chromosome pairing at meiosis"/>
    <property type="evidence" value="ECO:0007669"/>
    <property type="project" value="TreeGrafter"/>
</dbReference>
<name>A0A151MTG4_ALLMI</name>
<keyword evidence="4" id="KW-0539">Nucleus</keyword>
<dbReference type="GO" id="GO:0036297">
    <property type="term" value="P:interstrand cross-link repair"/>
    <property type="evidence" value="ECO:0007669"/>
    <property type="project" value="TreeGrafter"/>
</dbReference>
<dbReference type="GO" id="GO:0031573">
    <property type="term" value="P:mitotic intra-S DNA damage checkpoint signaling"/>
    <property type="evidence" value="ECO:0007669"/>
    <property type="project" value="TreeGrafter"/>
</dbReference>
<comment type="subcellular location">
    <subcellularLocation>
        <location evidence="1">Nucleus</location>
    </subcellularLocation>
</comment>
<dbReference type="GO" id="GO:0070182">
    <property type="term" value="F:DNA polymerase binding"/>
    <property type="evidence" value="ECO:0007669"/>
    <property type="project" value="TreeGrafter"/>
</dbReference>
<evidence type="ECO:0000256" key="2">
    <source>
        <dbReference type="ARBA" id="ARBA00022499"/>
    </source>
</evidence>
<evidence type="ECO:0000256" key="4">
    <source>
        <dbReference type="ARBA" id="ARBA00023242"/>
    </source>
</evidence>
<protein>
    <submittedName>
        <fullName evidence="7">Uncharacterized protein</fullName>
    </submittedName>
</protein>
<organism evidence="7 8">
    <name type="scientific">Alligator mississippiensis</name>
    <name type="common">American alligator</name>
    <dbReference type="NCBI Taxonomy" id="8496"/>
    <lineage>
        <taxon>Eukaryota</taxon>
        <taxon>Metazoa</taxon>
        <taxon>Chordata</taxon>
        <taxon>Craniata</taxon>
        <taxon>Vertebrata</taxon>
        <taxon>Euteleostomi</taxon>
        <taxon>Archelosauria</taxon>
        <taxon>Archosauria</taxon>
        <taxon>Crocodylia</taxon>
        <taxon>Alligatoridae</taxon>
        <taxon>Alligatorinae</taxon>
        <taxon>Alligator</taxon>
    </lineage>
</organism>
<accession>A0A151MTG4</accession>
<evidence type="ECO:0000256" key="1">
    <source>
        <dbReference type="ARBA" id="ARBA00004123"/>
    </source>
</evidence>
<comment type="similarity">
    <text evidence="5">Belongs to the Fanconi anemia protein FANCD2 family.</text>
</comment>
<dbReference type="GO" id="GO:0005634">
    <property type="term" value="C:nucleus"/>
    <property type="evidence" value="ECO:0007669"/>
    <property type="project" value="UniProtKB-SubCell"/>
</dbReference>
<dbReference type="GO" id="GO:0000793">
    <property type="term" value="C:condensed chromosome"/>
    <property type="evidence" value="ECO:0007669"/>
    <property type="project" value="TreeGrafter"/>
</dbReference>
<evidence type="ECO:0000256" key="3">
    <source>
        <dbReference type="ARBA" id="ARBA00022843"/>
    </source>
</evidence>
<evidence type="ECO:0000313" key="7">
    <source>
        <dbReference type="EMBL" id="KYO27802.1"/>
    </source>
</evidence>
<dbReference type="STRING" id="8496.A0A151MTG4"/>
<keyword evidence="8" id="KW-1185">Reference proteome</keyword>
<evidence type="ECO:0000256" key="6">
    <source>
        <dbReference type="SAM" id="MobiDB-lite"/>
    </source>
</evidence>
<dbReference type="PANTHER" id="PTHR32086:SF0">
    <property type="entry name" value="FANCONI ANEMIA GROUP D2 PROTEIN"/>
    <property type="match status" value="1"/>
</dbReference>
<dbReference type="Pfam" id="PF14631">
    <property type="entry name" value="FancD2"/>
    <property type="match status" value="1"/>
</dbReference>
<dbReference type="InterPro" id="IPR029448">
    <property type="entry name" value="FANCD2"/>
</dbReference>
<evidence type="ECO:0000256" key="5">
    <source>
        <dbReference type="ARBA" id="ARBA00093456"/>
    </source>
</evidence>
<proteinExistence type="inferred from homology"/>
<reference evidence="7 8" key="1">
    <citation type="journal article" date="2012" name="Genome Biol.">
        <title>Sequencing three crocodilian genomes to illuminate the evolution of archosaurs and amniotes.</title>
        <authorList>
            <person name="St John J.A."/>
            <person name="Braun E.L."/>
            <person name="Isberg S.R."/>
            <person name="Miles L.G."/>
            <person name="Chong A.Y."/>
            <person name="Gongora J."/>
            <person name="Dalzell P."/>
            <person name="Moran C."/>
            <person name="Bed'hom B."/>
            <person name="Abzhanov A."/>
            <person name="Burgess S.C."/>
            <person name="Cooksey A.M."/>
            <person name="Castoe T.A."/>
            <person name="Crawford N.G."/>
            <person name="Densmore L.D."/>
            <person name="Drew J.C."/>
            <person name="Edwards S.V."/>
            <person name="Faircloth B.C."/>
            <person name="Fujita M.K."/>
            <person name="Greenwold M.J."/>
            <person name="Hoffmann F.G."/>
            <person name="Howard J.M."/>
            <person name="Iguchi T."/>
            <person name="Janes D.E."/>
            <person name="Khan S.Y."/>
            <person name="Kohno S."/>
            <person name="de Koning A.J."/>
            <person name="Lance S.L."/>
            <person name="McCarthy F.M."/>
            <person name="McCormack J.E."/>
            <person name="Merchant M.E."/>
            <person name="Peterson D.G."/>
            <person name="Pollock D.D."/>
            <person name="Pourmand N."/>
            <person name="Raney B.J."/>
            <person name="Roessler K.A."/>
            <person name="Sanford J.R."/>
            <person name="Sawyer R.H."/>
            <person name="Schmidt C.J."/>
            <person name="Triplett E.W."/>
            <person name="Tuberville T.D."/>
            <person name="Venegas-Anaya M."/>
            <person name="Howard J.T."/>
            <person name="Jarvis E.D."/>
            <person name="Guillette L.J.Jr."/>
            <person name="Glenn T.C."/>
            <person name="Green R.E."/>
            <person name="Ray D.A."/>
        </authorList>
    </citation>
    <scope>NUCLEOTIDE SEQUENCE [LARGE SCALE GENOMIC DNA]</scope>
    <source>
        <strain evidence="7">KSC_2009_1</strain>
    </source>
</reference>
<dbReference type="AlphaFoldDB" id="A0A151MTG4"/>
<comment type="caution">
    <text evidence="7">The sequence shown here is derived from an EMBL/GenBank/DDBJ whole genome shotgun (WGS) entry which is preliminary data.</text>
</comment>
<sequence>MVSKRKLSKSDARGENPIIELPEAKKSRISDNKKPSAQDGVVEDGGVLVELLRTSGITLKTGESQNEIAVDQATFQKKLSQMLKKHPFYPHVVQDFISGLESHIQDRDLFRNCLLPCAPTRSEGARIMVHSYCESLMKLLLGIEILQEH</sequence>
<dbReference type="PANTHER" id="PTHR32086">
    <property type="entry name" value="FANCONI ANEMIA GROUP D2 PROTEIN"/>
    <property type="match status" value="1"/>
</dbReference>
<dbReference type="EMBL" id="AKHW03005078">
    <property type="protein sequence ID" value="KYO27802.1"/>
    <property type="molecule type" value="Genomic_DNA"/>
</dbReference>